<dbReference type="Proteomes" id="UP000186817">
    <property type="component" value="Unassembled WGS sequence"/>
</dbReference>
<name>A0A1Q9EAQ1_SYMMI</name>
<gene>
    <name evidence="3" type="primary">dolpp1</name>
    <name evidence="3" type="ORF">AK812_SmicGene12420</name>
</gene>
<keyword evidence="4" id="KW-1185">Reference proteome</keyword>
<dbReference type="SUPFAM" id="SSF48317">
    <property type="entry name" value="Acid phosphatase/Vanadium-dependent haloperoxidase"/>
    <property type="match status" value="1"/>
</dbReference>
<comment type="caution">
    <text evidence="3">The sequence shown here is derived from an EMBL/GenBank/DDBJ whole genome shotgun (WGS) entry which is preliminary data.</text>
</comment>
<dbReference type="Pfam" id="PF01569">
    <property type="entry name" value="PAP2"/>
    <property type="match status" value="1"/>
</dbReference>
<protein>
    <submittedName>
        <fullName evidence="3">Dolichyldiphosphatase 1</fullName>
    </submittedName>
</protein>
<feature type="domain" description="Phosphatidic acid phosphatase type 2/haloperoxidase" evidence="2">
    <location>
        <begin position="61"/>
        <end position="174"/>
    </location>
</feature>
<feature type="transmembrane region" description="Helical" evidence="1">
    <location>
        <begin position="153"/>
        <end position="176"/>
    </location>
</feature>
<dbReference type="InterPro" id="IPR036938">
    <property type="entry name" value="PAP2/HPO_sf"/>
</dbReference>
<dbReference type="OrthoDB" id="185373at2759"/>
<evidence type="ECO:0000256" key="1">
    <source>
        <dbReference type="SAM" id="Phobius"/>
    </source>
</evidence>
<feature type="transmembrane region" description="Helical" evidence="1">
    <location>
        <begin position="20"/>
        <end position="43"/>
    </location>
</feature>
<evidence type="ECO:0000259" key="2">
    <source>
        <dbReference type="SMART" id="SM00014"/>
    </source>
</evidence>
<sequence length="213" mass="23588">MPEWKVFKFTYVLYQEGDPLGKLMSIATLSPMLVAFGLGAAFVATRQLPWAWSLLGVLVTDGFCIVLKELLNQRGAPVVGHEVTRLRPRPEGSYREGPGMPSEHAAFCAFLVAHLSLWVCLRARCLLPLKALAVVLMAAWALLVAYSRHHLGVHSVAQIIAGLLLGCSGGYVWFVVERWPPTASGLEWAQRGLDNIWKSLGISFECYNREHTD</sequence>
<proteinExistence type="predicted"/>
<dbReference type="EMBL" id="LSRX01000209">
    <property type="protein sequence ID" value="OLQ04478.1"/>
    <property type="molecule type" value="Genomic_DNA"/>
</dbReference>
<dbReference type="SMART" id="SM00014">
    <property type="entry name" value="acidPPc"/>
    <property type="match status" value="1"/>
</dbReference>
<accession>A0A1Q9EAQ1</accession>
<dbReference type="GO" id="GO:0042392">
    <property type="term" value="F:sphingosine-1-phosphate phosphatase activity"/>
    <property type="evidence" value="ECO:0007669"/>
    <property type="project" value="TreeGrafter"/>
</dbReference>
<evidence type="ECO:0000313" key="3">
    <source>
        <dbReference type="EMBL" id="OLQ04478.1"/>
    </source>
</evidence>
<keyword evidence="1" id="KW-0812">Transmembrane</keyword>
<keyword evidence="1" id="KW-0472">Membrane</keyword>
<reference evidence="3 4" key="1">
    <citation type="submission" date="2016-02" db="EMBL/GenBank/DDBJ databases">
        <title>Genome analysis of coral dinoflagellate symbionts highlights evolutionary adaptations to a symbiotic lifestyle.</title>
        <authorList>
            <person name="Aranda M."/>
            <person name="Li Y."/>
            <person name="Liew Y.J."/>
            <person name="Baumgarten S."/>
            <person name="Simakov O."/>
            <person name="Wilson M."/>
            <person name="Piel J."/>
            <person name="Ashoor H."/>
            <person name="Bougouffa S."/>
            <person name="Bajic V.B."/>
            <person name="Ryu T."/>
            <person name="Ravasi T."/>
            <person name="Bayer T."/>
            <person name="Micklem G."/>
            <person name="Kim H."/>
            <person name="Bhak J."/>
            <person name="Lajeunesse T.C."/>
            <person name="Voolstra C.R."/>
        </authorList>
    </citation>
    <scope>NUCLEOTIDE SEQUENCE [LARGE SCALE GENOMIC DNA]</scope>
    <source>
        <strain evidence="3 4">CCMP2467</strain>
    </source>
</reference>
<evidence type="ECO:0000313" key="4">
    <source>
        <dbReference type="Proteomes" id="UP000186817"/>
    </source>
</evidence>
<dbReference type="UniPathway" id="UPA00378"/>
<feature type="transmembrane region" description="Helical" evidence="1">
    <location>
        <begin position="50"/>
        <end position="68"/>
    </location>
</feature>
<dbReference type="InterPro" id="IPR000326">
    <property type="entry name" value="PAP2/HPO"/>
</dbReference>
<dbReference type="PANTHER" id="PTHR14969:SF59">
    <property type="entry name" value="DOLICHYLDIPHOSPHATASE"/>
    <property type="match status" value="1"/>
</dbReference>
<feature type="transmembrane region" description="Helical" evidence="1">
    <location>
        <begin position="128"/>
        <end position="147"/>
    </location>
</feature>
<dbReference type="Gene3D" id="1.20.144.10">
    <property type="entry name" value="Phosphatidic acid phosphatase type 2/haloperoxidase"/>
    <property type="match status" value="1"/>
</dbReference>
<organism evidence="3 4">
    <name type="scientific">Symbiodinium microadriaticum</name>
    <name type="common">Dinoflagellate</name>
    <name type="synonym">Zooxanthella microadriatica</name>
    <dbReference type="NCBI Taxonomy" id="2951"/>
    <lineage>
        <taxon>Eukaryota</taxon>
        <taxon>Sar</taxon>
        <taxon>Alveolata</taxon>
        <taxon>Dinophyceae</taxon>
        <taxon>Suessiales</taxon>
        <taxon>Symbiodiniaceae</taxon>
        <taxon>Symbiodinium</taxon>
    </lineage>
</organism>
<dbReference type="OMA" id="VYATLIW"/>
<keyword evidence="1" id="KW-1133">Transmembrane helix</keyword>
<dbReference type="AlphaFoldDB" id="A0A1Q9EAQ1"/>
<dbReference type="PANTHER" id="PTHR14969">
    <property type="entry name" value="SPHINGOSINE-1-PHOSPHATE PHOSPHOHYDROLASE"/>
    <property type="match status" value="1"/>
</dbReference>